<keyword evidence="2 8" id="KW-0813">Transport</keyword>
<dbReference type="SUPFAM" id="SSF56935">
    <property type="entry name" value="Porins"/>
    <property type="match status" value="1"/>
</dbReference>
<dbReference type="InterPro" id="IPR039426">
    <property type="entry name" value="TonB-dep_rcpt-like"/>
</dbReference>
<dbReference type="Gene3D" id="2.40.170.20">
    <property type="entry name" value="TonB-dependent receptor, beta-barrel domain"/>
    <property type="match status" value="1"/>
</dbReference>
<evidence type="ECO:0000256" key="10">
    <source>
        <dbReference type="SAM" id="SignalP"/>
    </source>
</evidence>
<feature type="chain" id="PRO_5045676973" evidence="10">
    <location>
        <begin position="29"/>
        <end position="848"/>
    </location>
</feature>
<dbReference type="EMBL" id="BMOV01000007">
    <property type="protein sequence ID" value="GGO13953.1"/>
    <property type="molecule type" value="Genomic_DNA"/>
</dbReference>
<dbReference type="Pfam" id="PF00593">
    <property type="entry name" value="TonB_dep_Rec_b-barrel"/>
    <property type="match status" value="1"/>
</dbReference>
<dbReference type="InterPro" id="IPR037066">
    <property type="entry name" value="Plug_dom_sf"/>
</dbReference>
<keyword evidence="10" id="KW-0732">Signal</keyword>
<keyword evidence="5 9" id="KW-0798">TonB box</keyword>
<evidence type="ECO:0000256" key="7">
    <source>
        <dbReference type="ARBA" id="ARBA00023237"/>
    </source>
</evidence>
<keyword evidence="7 8" id="KW-0998">Cell outer membrane</keyword>
<comment type="similarity">
    <text evidence="8 9">Belongs to the TonB-dependent receptor family.</text>
</comment>
<feature type="domain" description="TonB-dependent receptor plug" evidence="12">
    <location>
        <begin position="57"/>
        <end position="177"/>
    </location>
</feature>
<dbReference type="PANTHER" id="PTHR47234:SF3">
    <property type="entry name" value="SECRETIN_TONB SHORT N-TERMINAL DOMAIN-CONTAINING PROTEIN"/>
    <property type="match status" value="1"/>
</dbReference>
<protein>
    <submittedName>
        <fullName evidence="13">Ligand-gated channel</fullName>
    </submittedName>
</protein>
<dbReference type="InterPro" id="IPR012910">
    <property type="entry name" value="Plug_dom"/>
</dbReference>
<comment type="caution">
    <text evidence="13">The sequence shown here is derived from an EMBL/GenBank/DDBJ whole genome shotgun (WGS) entry which is preliminary data.</text>
</comment>
<evidence type="ECO:0000313" key="14">
    <source>
        <dbReference type="Proteomes" id="UP000602381"/>
    </source>
</evidence>
<comment type="subcellular location">
    <subcellularLocation>
        <location evidence="1 8">Cell outer membrane</location>
        <topology evidence="1 8">Multi-pass membrane protein</topology>
    </subcellularLocation>
</comment>
<keyword evidence="4 8" id="KW-0812">Transmembrane</keyword>
<sequence>MKNMQQSKLLSTVALAPFIALMASNAVAQTDDSTEAVSEHIEEIVTLGTRVKGRSATDTAVPVDVINVESIRQNGFTEFGPMLQALAPSFNFSRTQISDGSDLFRPATLRGLGPDQVLVLVNGKRRHQRSLLGLSGTVGEGATGTDFNAIPTAGIKRVEILRDGAAAQYGSDAIAGVINVELQDSVEEFYLSAQVGQTYAGDGESYQFQGNGGFSLGDSGFINFTAEYRNGEPTNRADISPFFGDRRFQMGESDSEGYMLWYNMAAPISDSVEIYSFGGYSYNEALGAGFYRFTNNPARAIPQAFPEGFLPRDLNESEDLSAAGGFRGELAGGWSWDVSAVYGKNSYDLRVRDAPNVSIAADFFNNNPGATDAEIIANVGPTSGFSGGLEFEQATFNADIAGEINDLLPDTLYVAVGAEYRDETFRITEGELDSFSCGLSPENRFIPSIVDPNTAATCGFQAFPGFRPETAGTSGRDNYAIYADLETTFGDIWTLGAAARFEDYGEVGDKLTWKVSSRVEISEDFAVRGAIATGFRAPSLQQIGFTQVATNASAAGLTETLLAAVGTDFPGFFGIDNLELEESDSYSAGFVWEPMDDLTVTVDAFLIQIDDRIVLGNPLRPADLDAVPDAQQFLLDRGIGQANFFSNAIDTETKGIDVVLNHTAQIAGGSLASTFAFNYNKTTVEKVTAPTGVDPAFLLPDPSEVFIERGQPRVRANANFNYEKDRWGGVLRFNYFGSTETSFFTAAGLGFPPPAIDALGLADEERLRPGSAVLVDLELRYKLTDWAQFALGANNLLDQKPNKLADNSPLRFIVGDPSGEFGNIKFPLRGLAYGLNGGFYYARFEFNF</sequence>
<keyword evidence="6 8" id="KW-0472">Membrane</keyword>
<dbReference type="Gene3D" id="2.170.130.10">
    <property type="entry name" value="TonB-dependent receptor, plug domain"/>
    <property type="match status" value="1"/>
</dbReference>
<name>A0ABQ2LFJ1_9PROT</name>
<dbReference type="Proteomes" id="UP000602381">
    <property type="component" value="Unassembled WGS sequence"/>
</dbReference>
<organism evidence="13 14">
    <name type="scientific">Iodidimonas muriae</name>
    <dbReference type="NCBI Taxonomy" id="261467"/>
    <lineage>
        <taxon>Bacteria</taxon>
        <taxon>Pseudomonadati</taxon>
        <taxon>Pseudomonadota</taxon>
        <taxon>Alphaproteobacteria</taxon>
        <taxon>Iodidimonadales</taxon>
        <taxon>Iodidimonadaceae</taxon>
        <taxon>Iodidimonas</taxon>
    </lineage>
</organism>
<evidence type="ECO:0000313" key="13">
    <source>
        <dbReference type="EMBL" id="GGO13953.1"/>
    </source>
</evidence>
<reference evidence="14" key="1">
    <citation type="journal article" date="2019" name="Int. J. Syst. Evol. Microbiol.">
        <title>The Global Catalogue of Microorganisms (GCM) 10K type strain sequencing project: providing services to taxonomists for standard genome sequencing and annotation.</title>
        <authorList>
            <consortium name="The Broad Institute Genomics Platform"/>
            <consortium name="The Broad Institute Genome Sequencing Center for Infectious Disease"/>
            <person name="Wu L."/>
            <person name="Ma J."/>
        </authorList>
    </citation>
    <scope>NUCLEOTIDE SEQUENCE [LARGE SCALE GENOMIC DNA]</scope>
    <source>
        <strain evidence="14">JCM 17843</strain>
    </source>
</reference>
<keyword evidence="14" id="KW-1185">Reference proteome</keyword>
<evidence type="ECO:0000256" key="1">
    <source>
        <dbReference type="ARBA" id="ARBA00004571"/>
    </source>
</evidence>
<accession>A0ABQ2LFJ1</accession>
<evidence type="ECO:0000256" key="4">
    <source>
        <dbReference type="ARBA" id="ARBA00022692"/>
    </source>
</evidence>
<evidence type="ECO:0000256" key="6">
    <source>
        <dbReference type="ARBA" id="ARBA00023136"/>
    </source>
</evidence>
<dbReference type="InterPro" id="IPR036942">
    <property type="entry name" value="Beta-barrel_TonB_sf"/>
</dbReference>
<evidence type="ECO:0000256" key="8">
    <source>
        <dbReference type="PROSITE-ProRule" id="PRU01360"/>
    </source>
</evidence>
<evidence type="ECO:0000256" key="2">
    <source>
        <dbReference type="ARBA" id="ARBA00022448"/>
    </source>
</evidence>
<gene>
    <name evidence="13" type="primary">bfeA</name>
    <name evidence="13" type="ORF">GCM10007972_20660</name>
</gene>
<evidence type="ECO:0000256" key="9">
    <source>
        <dbReference type="RuleBase" id="RU003357"/>
    </source>
</evidence>
<dbReference type="Pfam" id="PF07715">
    <property type="entry name" value="Plug"/>
    <property type="match status" value="1"/>
</dbReference>
<evidence type="ECO:0000259" key="11">
    <source>
        <dbReference type="Pfam" id="PF00593"/>
    </source>
</evidence>
<evidence type="ECO:0000256" key="3">
    <source>
        <dbReference type="ARBA" id="ARBA00022452"/>
    </source>
</evidence>
<feature type="domain" description="TonB-dependent receptor-like beta-barrel" evidence="11">
    <location>
        <begin position="274"/>
        <end position="796"/>
    </location>
</feature>
<evidence type="ECO:0000259" key="12">
    <source>
        <dbReference type="Pfam" id="PF07715"/>
    </source>
</evidence>
<dbReference type="CDD" id="cd01347">
    <property type="entry name" value="ligand_gated_channel"/>
    <property type="match status" value="1"/>
</dbReference>
<proteinExistence type="inferred from homology"/>
<dbReference type="InterPro" id="IPR000531">
    <property type="entry name" value="Beta-barrel_TonB"/>
</dbReference>
<dbReference type="PROSITE" id="PS52016">
    <property type="entry name" value="TONB_DEPENDENT_REC_3"/>
    <property type="match status" value="1"/>
</dbReference>
<feature type="signal peptide" evidence="10">
    <location>
        <begin position="1"/>
        <end position="28"/>
    </location>
</feature>
<evidence type="ECO:0000256" key="5">
    <source>
        <dbReference type="ARBA" id="ARBA00023077"/>
    </source>
</evidence>
<dbReference type="PANTHER" id="PTHR47234">
    <property type="match status" value="1"/>
</dbReference>
<keyword evidence="3 8" id="KW-1134">Transmembrane beta strand</keyword>